<evidence type="ECO:0000256" key="1">
    <source>
        <dbReference type="SAM" id="Phobius"/>
    </source>
</evidence>
<evidence type="ECO:0000259" key="2">
    <source>
        <dbReference type="Pfam" id="PF20163"/>
    </source>
</evidence>
<keyword evidence="4" id="KW-1185">Reference proteome</keyword>
<reference evidence="4" key="1">
    <citation type="journal article" date="2017" name="Nat. Microbiol.">
        <title>Global analysis of biosynthetic gene clusters reveals vast potential of secondary metabolite production in Penicillium species.</title>
        <authorList>
            <person name="Nielsen J.C."/>
            <person name="Grijseels S."/>
            <person name="Prigent S."/>
            <person name="Ji B."/>
            <person name="Dainat J."/>
            <person name="Nielsen K.F."/>
            <person name="Frisvad J.C."/>
            <person name="Workman M."/>
            <person name="Nielsen J."/>
        </authorList>
    </citation>
    <scope>NUCLEOTIDE SEQUENCE [LARGE SCALE GENOMIC DNA]</scope>
    <source>
        <strain evidence="4">IBT 13039</strain>
    </source>
</reference>
<name>A0A1V6XGN1_PENNA</name>
<proteinExistence type="predicted"/>
<dbReference type="InterPro" id="IPR046623">
    <property type="entry name" value="DUF6536"/>
</dbReference>
<keyword evidence="1" id="KW-0812">Transmembrane</keyword>
<feature type="domain" description="DUF6536" evidence="2">
    <location>
        <begin position="66"/>
        <end position="169"/>
    </location>
</feature>
<keyword evidence="1" id="KW-0472">Membrane</keyword>
<evidence type="ECO:0000313" key="3">
    <source>
        <dbReference type="EMBL" id="OQE74287.1"/>
    </source>
</evidence>
<dbReference type="AlphaFoldDB" id="A0A1V6XGN1"/>
<comment type="caution">
    <text evidence="3">The sequence shown here is derived from an EMBL/GenBank/DDBJ whole genome shotgun (WGS) entry which is preliminary data.</text>
</comment>
<evidence type="ECO:0000313" key="4">
    <source>
        <dbReference type="Proteomes" id="UP000191691"/>
    </source>
</evidence>
<organism evidence="3 4">
    <name type="scientific">Penicillium nalgiovense</name>
    <dbReference type="NCBI Taxonomy" id="60175"/>
    <lineage>
        <taxon>Eukaryota</taxon>
        <taxon>Fungi</taxon>
        <taxon>Dikarya</taxon>
        <taxon>Ascomycota</taxon>
        <taxon>Pezizomycotina</taxon>
        <taxon>Eurotiomycetes</taxon>
        <taxon>Eurotiomycetidae</taxon>
        <taxon>Eurotiales</taxon>
        <taxon>Aspergillaceae</taxon>
        <taxon>Penicillium</taxon>
    </lineage>
</organism>
<dbReference type="EMBL" id="MOOB01000081">
    <property type="protein sequence ID" value="OQE74287.1"/>
    <property type="molecule type" value="Genomic_DNA"/>
</dbReference>
<dbReference type="Pfam" id="PF20163">
    <property type="entry name" value="DUF6536"/>
    <property type="match status" value="1"/>
</dbReference>
<protein>
    <recommendedName>
        <fullName evidence="2">DUF6536 domain-containing protein</fullName>
    </recommendedName>
</protein>
<feature type="transmembrane region" description="Helical" evidence="1">
    <location>
        <begin position="344"/>
        <end position="363"/>
    </location>
</feature>
<keyword evidence="1" id="KW-1133">Transmembrane helix</keyword>
<feature type="transmembrane region" description="Helical" evidence="1">
    <location>
        <begin position="530"/>
        <end position="554"/>
    </location>
</feature>
<dbReference type="Proteomes" id="UP000191691">
    <property type="component" value="Unassembled WGS sequence"/>
</dbReference>
<dbReference type="PANTHER" id="PTHR35395">
    <property type="entry name" value="DUF6536 DOMAIN-CONTAINING PROTEIN"/>
    <property type="match status" value="1"/>
</dbReference>
<sequence>MFDNVLLGHDTELIPIPRSYRSSDRLIHTLSEEDSEKGTYRKSIEYEPRSKQQTFGRQSRGLFRGWKFTAFLAFLSSVVVFLFNVGFLIYSAAGTLNGNGMTLVEGDCDSMHDLGTAMHWLINVLGTGVLSASNFGMQCLIAPTRNDIDRAHRKGSWLDIGVPSVRNLFLPAYEVFAGPGSLHQMDWPDVQLNNVAKTSDKGNSLKSLFQAAKNGSLRHLDSASCVAAFAQTYQTSYGKLLLATEYAQDNNSYTLVYTNPVYQPKDDSVEKPMLPYPWVCPSDGGSQRVCKNNGTSAVHKWAENKNWTVNVQPGYMTSASYNIQYCLAEPVTQHCSLQYSPPSMVAVIVANLVKTGILLYIWLGMPRAPLLTVGDGIASFLRRSDPYSLGMCLPSDGSAIYTHPVYAKLPSLKNGKLRHPAAYTAGLVMLMFGLLNTIGVDIWKTKLGDINSQTITSTGDSQRFVTNSIMANLPQLIFSFLYVAYNSILTSMCLSAEWSRFGHHRKGLRVSHNPRLSQRSNYFLSLPYRYAVPLMATSAVLHWLVSQSLFIIAIEAYNTHMERDPLQDVYACGYSPLAIVIATSIGAVMFTCLIVLSLRQFESAMPVAGSCSLAIAAACHPGFNPNVDKPEPVEMESEDEGKDMALLPLQWGSISIDGPIGHCSLTSGDVHPPEKGQKYQ</sequence>
<dbReference type="STRING" id="60175.A0A1V6XGN1"/>
<accession>A0A1V6XGN1</accession>
<feature type="transmembrane region" description="Helical" evidence="1">
    <location>
        <begin position="68"/>
        <end position="90"/>
    </location>
</feature>
<feature type="transmembrane region" description="Helical" evidence="1">
    <location>
        <begin position="574"/>
        <end position="596"/>
    </location>
</feature>
<dbReference type="PANTHER" id="PTHR35395:SF1">
    <property type="entry name" value="DUF6536 DOMAIN-CONTAINING PROTEIN"/>
    <property type="match status" value="1"/>
</dbReference>
<feature type="transmembrane region" description="Helical" evidence="1">
    <location>
        <begin position="421"/>
        <end position="443"/>
    </location>
</feature>
<dbReference type="OMA" id="NTHMERD"/>
<gene>
    <name evidence="3" type="ORF">PENNAL_c0081G09625</name>
</gene>